<dbReference type="Gene3D" id="3.40.50.2300">
    <property type="match status" value="1"/>
</dbReference>
<dbReference type="InterPro" id="IPR001789">
    <property type="entry name" value="Sig_transdc_resp-reg_receiver"/>
</dbReference>
<keyword evidence="5" id="KW-1185">Reference proteome</keyword>
<proteinExistence type="predicted"/>
<evidence type="ECO:0000313" key="5">
    <source>
        <dbReference type="Proteomes" id="UP000219494"/>
    </source>
</evidence>
<organism evidence="4 5">
    <name type="scientific">Sphingomonas guangdongensis</name>
    <dbReference type="NCBI Taxonomy" id="1141890"/>
    <lineage>
        <taxon>Bacteria</taxon>
        <taxon>Pseudomonadati</taxon>
        <taxon>Pseudomonadota</taxon>
        <taxon>Alphaproteobacteria</taxon>
        <taxon>Sphingomonadales</taxon>
        <taxon>Sphingomonadaceae</taxon>
        <taxon>Sphingomonas</taxon>
    </lineage>
</organism>
<evidence type="ECO:0000256" key="2">
    <source>
        <dbReference type="SAM" id="MobiDB-lite"/>
    </source>
</evidence>
<evidence type="ECO:0000259" key="3">
    <source>
        <dbReference type="PROSITE" id="PS50110"/>
    </source>
</evidence>
<sequence>MIEFVSTIDDDADVRVDLRELVSSSGSRIAQAFATAEAFVGGADELEPGVVLLDLQLPGMSGLELLKRLTPKWWYPDQITISGPIGSSGNAANGEPDHQAPMVPSLDRKWCRLQDSNL</sequence>
<reference evidence="4 5" key="1">
    <citation type="submission" date="2017-07" db="EMBL/GenBank/DDBJ databases">
        <authorList>
            <person name="Sun Z.S."/>
            <person name="Albrecht U."/>
            <person name="Echele G."/>
            <person name="Lee C.C."/>
        </authorList>
    </citation>
    <scope>NUCLEOTIDE SEQUENCE [LARGE SCALE GENOMIC DNA]</scope>
    <source>
        <strain evidence="4 5">CGMCC 1.12672</strain>
    </source>
</reference>
<accession>A0A285R2G8</accession>
<evidence type="ECO:0000256" key="1">
    <source>
        <dbReference type="PROSITE-ProRule" id="PRU00169"/>
    </source>
</evidence>
<dbReference type="SUPFAM" id="SSF52172">
    <property type="entry name" value="CheY-like"/>
    <property type="match status" value="1"/>
</dbReference>
<protein>
    <submittedName>
        <fullName evidence="4">Response regulator receiver domain-containing protein</fullName>
    </submittedName>
</protein>
<dbReference type="Pfam" id="PF00072">
    <property type="entry name" value="Response_reg"/>
    <property type="match status" value="1"/>
</dbReference>
<dbReference type="PROSITE" id="PS50110">
    <property type="entry name" value="RESPONSE_REGULATORY"/>
    <property type="match status" value="1"/>
</dbReference>
<dbReference type="EMBL" id="OBMI01000004">
    <property type="protein sequence ID" value="SOB88306.1"/>
    <property type="molecule type" value="Genomic_DNA"/>
</dbReference>
<dbReference type="AlphaFoldDB" id="A0A285R2G8"/>
<dbReference type="InterPro" id="IPR011006">
    <property type="entry name" value="CheY-like_superfamily"/>
</dbReference>
<name>A0A285R2G8_9SPHN</name>
<evidence type="ECO:0000313" key="4">
    <source>
        <dbReference type="EMBL" id="SOB88306.1"/>
    </source>
</evidence>
<dbReference type="GO" id="GO:0000160">
    <property type="term" value="P:phosphorelay signal transduction system"/>
    <property type="evidence" value="ECO:0007669"/>
    <property type="project" value="InterPro"/>
</dbReference>
<dbReference type="RefSeq" id="WP_097065198.1">
    <property type="nucleotide sequence ID" value="NZ_OBMI01000004.1"/>
</dbReference>
<gene>
    <name evidence="4" type="ORF">SAMN06297144_3457</name>
</gene>
<dbReference type="Proteomes" id="UP000219494">
    <property type="component" value="Unassembled WGS sequence"/>
</dbReference>
<feature type="domain" description="Response regulatory" evidence="3">
    <location>
        <begin position="4"/>
        <end position="118"/>
    </location>
</feature>
<keyword evidence="1" id="KW-0597">Phosphoprotein</keyword>
<dbReference type="OrthoDB" id="9782655at2"/>
<feature type="modified residue" description="4-aspartylphosphate" evidence="1">
    <location>
        <position position="54"/>
    </location>
</feature>
<feature type="region of interest" description="Disordered" evidence="2">
    <location>
        <begin position="85"/>
        <end position="106"/>
    </location>
</feature>